<accession>A0A4R0MLS5</accession>
<dbReference type="PRINTS" id="PR00740">
    <property type="entry name" value="GLHYDRLASE27"/>
</dbReference>
<dbReference type="Gene3D" id="3.20.20.70">
    <property type="entry name" value="Aldolase class I"/>
    <property type="match status" value="1"/>
</dbReference>
<dbReference type="SUPFAM" id="SSF51445">
    <property type="entry name" value="(Trans)glycosidases"/>
    <property type="match status" value="1"/>
</dbReference>
<dbReference type="InterPro" id="IPR041233">
    <property type="entry name" value="Melibiase_C"/>
</dbReference>
<dbReference type="PANTHER" id="PTHR11452">
    <property type="entry name" value="ALPHA-GALACTOSIDASE/ALPHA-N-ACETYLGALACTOSAMINIDASE"/>
    <property type="match status" value="1"/>
</dbReference>
<keyword evidence="4 5" id="KW-0326">Glycosidase</keyword>
<keyword evidence="5" id="KW-1015">Disulfide bond</keyword>
<keyword evidence="3 5" id="KW-0378">Hydrolase</keyword>
<dbReference type="RefSeq" id="WP_131611768.1">
    <property type="nucleotide sequence ID" value="NZ_SJSM01000024.1"/>
</dbReference>
<dbReference type="Pfam" id="PF16499">
    <property type="entry name" value="Melibiase_2"/>
    <property type="match status" value="2"/>
</dbReference>
<comment type="similarity">
    <text evidence="1 5">Belongs to the glycosyl hydrolase 27 family.</text>
</comment>
<gene>
    <name evidence="8" type="ORF">EZ444_23000</name>
</gene>
<evidence type="ECO:0000256" key="4">
    <source>
        <dbReference type="ARBA" id="ARBA00023295"/>
    </source>
</evidence>
<dbReference type="EMBL" id="SJSM01000024">
    <property type="protein sequence ID" value="TCC87122.1"/>
    <property type="molecule type" value="Genomic_DNA"/>
</dbReference>
<evidence type="ECO:0000313" key="8">
    <source>
        <dbReference type="EMBL" id="TCC87122.1"/>
    </source>
</evidence>
<reference evidence="8 9" key="1">
    <citation type="submission" date="2019-02" db="EMBL/GenBank/DDBJ databases">
        <title>Pedobacter sp. RP-3-8 sp. nov., isolated from Arctic soil.</title>
        <authorList>
            <person name="Dahal R.H."/>
        </authorList>
    </citation>
    <scope>NUCLEOTIDE SEQUENCE [LARGE SCALE GENOMIC DNA]</scope>
    <source>
        <strain evidence="8 9">RP-3-8</strain>
    </source>
</reference>
<dbReference type="EC" id="3.2.1.22" evidence="5"/>
<protein>
    <recommendedName>
        <fullName evidence="5">Alpha-galactosidase</fullName>
        <ecNumber evidence="5">3.2.1.22</ecNumber>
    </recommendedName>
    <alternativeName>
        <fullName evidence="5">Melibiase</fullName>
    </alternativeName>
</protein>
<dbReference type="Gene3D" id="2.60.40.10">
    <property type="entry name" value="Immunoglobulins"/>
    <property type="match status" value="1"/>
</dbReference>
<dbReference type="InterPro" id="IPR013785">
    <property type="entry name" value="Aldolase_TIM"/>
</dbReference>
<dbReference type="Proteomes" id="UP000291117">
    <property type="component" value="Unassembled WGS sequence"/>
</dbReference>
<dbReference type="InterPro" id="IPR013780">
    <property type="entry name" value="Glyco_hydro_b"/>
</dbReference>
<feature type="chain" id="PRO_5020206893" description="Alpha-galactosidase" evidence="6">
    <location>
        <begin position="27"/>
        <end position="517"/>
    </location>
</feature>
<sequence>MKLTSAKQMLSVAVLFMSCYCPSVIAQEVSPTVTLTPKAKPEPRINGPKVFGVRPGHPILFTIPASGNRPMIFSASQLPKGVKVDPKTGRISGSIAKAGKYVIKVEASNALGKSNKDFKIIVGEEIALTPPMGWNHYNIYGTRITQAQVLTQAKAMAETGLINYGWSYMNIDDGWQGKRGGKHFAILPDSSRFPDIQKLVDQVHGLGLKIGTYSTPWIESYGHRIGGSALNPEGTFERTKENVARNKKLLPYAIGTHHFWDNDAKQFADWGFDYLKYDWNPIELTETKAMYDALRNSGRDVVYSLSNSTPFATIADLSKVSNAWRTGGDIKDNWKSLKSRIFTQDKWAKYARPGHWNDPDMMIVGVVGWNAPEKWPSKLTPDEQYTHMTAWCLMSVPLLLGNDISKLDDFTLGLLTNDEVNAVNQDPLGKQATVIINEGDIGVMAKDMEDGSKAAGLFNLADNGVQKMVLKWSDLGIKGKYVVRDLWRQKDLGTFDQEFSTDVAQHGVVMVQLFPAK</sequence>
<keyword evidence="2 6" id="KW-0732">Signal</keyword>
<dbReference type="Gene3D" id="2.60.40.1180">
    <property type="entry name" value="Golgi alpha-mannosidase II"/>
    <property type="match status" value="1"/>
</dbReference>
<dbReference type="PANTHER" id="PTHR11452:SF75">
    <property type="entry name" value="ALPHA-GALACTOSIDASE MEL1"/>
    <property type="match status" value="1"/>
</dbReference>
<organism evidence="8 9">
    <name type="scientific">Pedobacter hiemivivus</name>
    <dbReference type="NCBI Taxonomy" id="2530454"/>
    <lineage>
        <taxon>Bacteria</taxon>
        <taxon>Pseudomonadati</taxon>
        <taxon>Bacteroidota</taxon>
        <taxon>Sphingobacteriia</taxon>
        <taxon>Sphingobacteriales</taxon>
        <taxon>Sphingobacteriaceae</taxon>
        <taxon>Pedobacter</taxon>
    </lineage>
</organism>
<feature type="domain" description="Alpha galactosidase C-terminal" evidence="7">
    <location>
        <begin position="438"/>
        <end position="513"/>
    </location>
</feature>
<dbReference type="GO" id="GO:0016020">
    <property type="term" value="C:membrane"/>
    <property type="evidence" value="ECO:0007669"/>
    <property type="project" value="InterPro"/>
</dbReference>
<evidence type="ECO:0000256" key="5">
    <source>
        <dbReference type="RuleBase" id="RU361168"/>
    </source>
</evidence>
<dbReference type="GO" id="GO:0005509">
    <property type="term" value="F:calcium ion binding"/>
    <property type="evidence" value="ECO:0007669"/>
    <property type="project" value="InterPro"/>
</dbReference>
<name>A0A4R0MLS5_9SPHI</name>
<feature type="signal peptide" evidence="6">
    <location>
        <begin position="1"/>
        <end position="26"/>
    </location>
</feature>
<dbReference type="Pfam" id="PF17801">
    <property type="entry name" value="Melibiase_C"/>
    <property type="match status" value="1"/>
</dbReference>
<evidence type="ECO:0000313" key="9">
    <source>
        <dbReference type="Proteomes" id="UP000291117"/>
    </source>
</evidence>
<dbReference type="PROSITE" id="PS51257">
    <property type="entry name" value="PROKAR_LIPOPROTEIN"/>
    <property type="match status" value="1"/>
</dbReference>
<dbReference type="OrthoDB" id="9807519at2"/>
<dbReference type="InterPro" id="IPR002241">
    <property type="entry name" value="Glyco_hydro_27"/>
</dbReference>
<evidence type="ECO:0000256" key="2">
    <source>
        <dbReference type="ARBA" id="ARBA00022729"/>
    </source>
</evidence>
<dbReference type="InterPro" id="IPR015919">
    <property type="entry name" value="Cadherin-like_sf"/>
</dbReference>
<dbReference type="GO" id="GO:0005975">
    <property type="term" value="P:carbohydrate metabolic process"/>
    <property type="evidence" value="ECO:0007669"/>
    <property type="project" value="InterPro"/>
</dbReference>
<evidence type="ECO:0000259" key="7">
    <source>
        <dbReference type="Pfam" id="PF17801"/>
    </source>
</evidence>
<dbReference type="InterPro" id="IPR013783">
    <property type="entry name" value="Ig-like_fold"/>
</dbReference>
<keyword evidence="9" id="KW-1185">Reference proteome</keyword>
<comment type="catalytic activity">
    <reaction evidence="5">
        <text>Hydrolysis of terminal, non-reducing alpha-D-galactose residues in alpha-D-galactosides, including galactose oligosaccharides, galactomannans and galactolipids.</text>
        <dbReference type="EC" id="3.2.1.22"/>
    </reaction>
</comment>
<dbReference type="Pfam" id="PF05345">
    <property type="entry name" value="He_PIG"/>
    <property type="match status" value="1"/>
</dbReference>
<dbReference type="GO" id="GO:0004557">
    <property type="term" value="F:alpha-galactosidase activity"/>
    <property type="evidence" value="ECO:0007669"/>
    <property type="project" value="UniProtKB-EC"/>
</dbReference>
<dbReference type="AlphaFoldDB" id="A0A4R0MLS5"/>
<comment type="caution">
    <text evidence="8">The sequence shown here is derived from an EMBL/GenBank/DDBJ whole genome shotgun (WGS) entry which is preliminary data.</text>
</comment>
<evidence type="ECO:0000256" key="6">
    <source>
        <dbReference type="SAM" id="SignalP"/>
    </source>
</evidence>
<evidence type="ECO:0000256" key="1">
    <source>
        <dbReference type="ARBA" id="ARBA00009743"/>
    </source>
</evidence>
<dbReference type="InterPro" id="IPR017853">
    <property type="entry name" value="GH"/>
</dbReference>
<proteinExistence type="inferred from homology"/>
<evidence type="ECO:0000256" key="3">
    <source>
        <dbReference type="ARBA" id="ARBA00022801"/>
    </source>
</evidence>
<dbReference type="CDD" id="cd14792">
    <property type="entry name" value="GH27"/>
    <property type="match status" value="1"/>
</dbReference>
<dbReference type="SUPFAM" id="SSF49313">
    <property type="entry name" value="Cadherin-like"/>
    <property type="match status" value="1"/>
</dbReference>
<dbReference type="SUPFAM" id="SSF51011">
    <property type="entry name" value="Glycosyl hydrolase domain"/>
    <property type="match status" value="1"/>
</dbReference>